<reference evidence="2 3" key="1">
    <citation type="submission" date="2020-04" db="EMBL/GenBank/DDBJ databases">
        <authorList>
            <person name="Alioto T."/>
            <person name="Alioto T."/>
            <person name="Gomez Garrido J."/>
        </authorList>
    </citation>
    <scope>NUCLEOTIDE SEQUENCE [LARGE SCALE GENOMIC DNA]</scope>
</reference>
<sequence>MVHPCSRNHSAARLEAMKTCVTLLLLVIAASALALPAPEPQKKPEARLFGLGGLGSSGSSWGGGSPWSGGFYGAPPGYYGYQPNRVRFDPLRGSYGTYNPFWGGAGGGRF</sequence>
<feature type="signal peptide" evidence="1">
    <location>
        <begin position="1"/>
        <end position="34"/>
    </location>
</feature>
<keyword evidence="1" id="KW-0732">Signal</keyword>
<dbReference type="EMBL" id="CADEPI010000128">
    <property type="protein sequence ID" value="CAB3376478.1"/>
    <property type="molecule type" value="Genomic_DNA"/>
</dbReference>
<name>A0A8S1D7M3_9INSE</name>
<evidence type="ECO:0000256" key="1">
    <source>
        <dbReference type="SAM" id="SignalP"/>
    </source>
</evidence>
<gene>
    <name evidence="2" type="ORF">CLODIP_2_CD04037</name>
</gene>
<comment type="caution">
    <text evidence="2">The sequence shown here is derived from an EMBL/GenBank/DDBJ whole genome shotgun (WGS) entry which is preliminary data.</text>
</comment>
<protein>
    <submittedName>
        <fullName evidence="2">Uncharacterized protein</fullName>
    </submittedName>
</protein>
<dbReference type="Proteomes" id="UP000494165">
    <property type="component" value="Unassembled WGS sequence"/>
</dbReference>
<proteinExistence type="predicted"/>
<organism evidence="2 3">
    <name type="scientific">Cloeon dipterum</name>
    <dbReference type="NCBI Taxonomy" id="197152"/>
    <lineage>
        <taxon>Eukaryota</taxon>
        <taxon>Metazoa</taxon>
        <taxon>Ecdysozoa</taxon>
        <taxon>Arthropoda</taxon>
        <taxon>Hexapoda</taxon>
        <taxon>Insecta</taxon>
        <taxon>Pterygota</taxon>
        <taxon>Palaeoptera</taxon>
        <taxon>Ephemeroptera</taxon>
        <taxon>Pisciforma</taxon>
        <taxon>Baetidae</taxon>
        <taxon>Cloeon</taxon>
    </lineage>
</organism>
<evidence type="ECO:0000313" key="2">
    <source>
        <dbReference type="EMBL" id="CAB3376478.1"/>
    </source>
</evidence>
<accession>A0A8S1D7M3</accession>
<feature type="chain" id="PRO_5035909354" evidence="1">
    <location>
        <begin position="35"/>
        <end position="110"/>
    </location>
</feature>
<keyword evidence="3" id="KW-1185">Reference proteome</keyword>
<dbReference type="AlphaFoldDB" id="A0A8S1D7M3"/>
<evidence type="ECO:0000313" key="3">
    <source>
        <dbReference type="Proteomes" id="UP000494165"/>
    </source>
</evidence>